<feature type="domain" description="Rhodanese" evidence="7">
    <location>
        <begin position="165"/>
        <end position="278"/>
    </location>
</feature>
<dbReference type="PROSITE" id="PS00380">
    <property type="entry name" value="RHODANESE_1"/>
    <property type="match status" value="1"/>
</dbReference>
<proteinExistence type="predicted"/>
<dbReference type="Proteomes" id="UP000432089">
    <property type="component" value="Unassembled WGS sequence"/>
</dbReference>
<dbReference type="PROSITE" id="PS00683">
    <property type="entry name" value="RHODANESE_2"/>
    <property type="match status" value="1"/>
</dbReference>
<comment type="subcellular location">
    <subcellularLocation>
        <location evidence="1">Cytoplasm</location>
    </subcellularLocation>
</comment>
<keyword evidence="2" id="KW-0963">Cytoplasm</keyword>
<keyword evidence="4" id="KW-0677">Repeat</keyword>
<dbReference type="GO" id="GO:0005737">
    <property type="term" value="C:cytoplasm"/>
    <property type="evidence" value="ECO:0007669"/>
    <property type="project" value="UniProtKB-SubCell"/>
</dbReference>
<evidence type="ECO:0000256" key="3">
    <source>
        <dbReference type="ARBA" id="ARBA00022679"/>
    </source>
</evidence>
<dbReference type="AlphaFoldDB" id="A0A7V7PSD2"/>
<protein>
    <recommendedName>
        <fullName evidence="6">Sulfurtransferase</fullName>
    </recommendedName>
</protein>
<sequence length="289" mass="30221">MEANPHLITAKELADRLGSPDLPIVDASWHLPAQGRDAKAEFAAAHVPGAVFFDHDAVVDPGSTLPHALPSPEGFAAAAGALGVAETDKIVVYDGLGLFSAPRAWWLFRTFGARRVRLLDGGFPAWRAAGLPTESGSAHPLPKTFHPTFDADAVVTLAEMRQHVETGDVAVADARSAERFEGSAPEPRAGVRSGHIPGARSLPFTVLGREGRLKTPAELRAEFERAGIDPAAPVVTSCGSGITAAVINFALASLGNTEARLYDGSWTEWGSAADTPVETGGARQVAAKP</sequence>
<evidence type="ECO:0000256" key="5">
    <source>
        <dbReference type="ARBA" id="ARBA00051793"/>
    </source>
</evidence>
<keyword evidence="9" id="KW-1185">Reference proteome</keyword>
<dbReference type="InterPro" id="IPR045078">
    <property type="entry name" value="TST/MPST-like"/>
</dbReference>
<evidence type="ECO:0000256" key="6">
    <source>
        <dbReference type="RuleBase" id="RU000507"/>
    </source>
</evidence>
<keyword evidence="3 6" id="KW-0808">Transferase</keyword>
<dbReference type="FunFam" id="3.40.250.10:FF:000001">
    <property type="entry name" value="Sulfurtransferase"/>
    <property type="match status" value="1"/>
</dbReference>
<keyword evidence="8" id="KW-0670">Pyruvate</keyword>
<evidence type="ECO:0000256" key="4">
    <source>
        <dbReference type="ARBA" id="ARBA00022737"/>
    </source>
</evidence>
<dbReference type="NCBIfam" id="NF008557">
    <property type="entry name" value="PRK11493.1"/>
    <property type="match status" value="1"/>
</dbReference>
<dbReference type="CDD" id="cd01448">
    <property type="entry name" value="TST_Repeat_1"/>
    <property type="match status" value="1"/>
</dbReference>
<dbReference type="FunFam" id="3.40.250.10:FF:000015">
    <property type="entry name" value="Sulfurtransferase"/>
    <property type="match status" value="1"/>
</dbReference>
<dbReference type="CDD" id="cd01449">
    <property type="entry name" value="TST_Repeat_2"/>
    <property type="match status" value="1"/>
</dbReference>
<gene>
    <name evidence="8" type="primary">sseA</name>
    <name evidence="8" type="ORF">F6X38_04345</name>
</gene>
<dbReference type="PANTHER" id="PTHR11364:SF27">
    <property type="entry name" value="SULFURTRANSFERASE"/>
    <property type="match status" value="1"/>
</dbReference>
<dbReference type="InterPro" id="IPR001763">
    <property type="entry name" value="Rhodanese-like_dom"/>
</dbReference>
<dbReference type="SUPFAM" id="SSF52821">
    <property type="entry name" value="Rhodanese/Cell cycle control phosphatase"/>
    <property type="match status" value="2"/>
</dbReference>
<comment type="catalytic activity">
    <reaction evidence="5">
        <text>2-oxo-3-sulfanylpropanoate + [thioredoxin]-dithiol = [thioredoxin]-disulfide + hydrogen sulfide + pyruvate + H(+)</text>
        <dbReference type="Rhea" id="RHEA:21740"/>
        <dbReference type="Rhea" id="RHEA-COMP:10698"/>
        <dbReference type="Rhea" id="RHEA-COMP:10700"/>
        <dbReference type="ChEBI" id="CHEBI:15361"/>
        <dbReference type="ChEBI" id="CHEBI:15378"/>
        <dbReference type="ChEBI" id="CHEBI:29919"/>
        <dbReference type="ChEBI" id="CHEBI:29950"/>
        <dbReference type="ChEBI" id="CHEBI:50058"/>
        <dbReference type="ChEBI" id="CHEBI:57678"/>
        <dbReference type="EC" id="2.8.1.2"/>
    </reaction>
    <physiologicalReaction direction="left-to-right" evidence="5">
        <dbReference type="Rhea" id="RHEA:21741"/>
    </physiologicalReaction>
</comment>
<feature type="domain" description="Rhodanese" evidence="7">
    <location>
        <begin position="18"/>
        <end position="135"/>
    </location>
</feature>
<dbReference type="GO" id="GO:0016784">
    <property type="term" value="F:3-mercaptopyruvate sulfurtransferase activity"/>
    <property type="evidence" value="ECO:0007669"/>
    <property type="project" value="UniProtKB-EC"/>
</dbReference>
<dbReference type="InterPro" id="IPR036873">
    <property type="entry name" value="Rhodanese-like_dom_sf"/>
</dbReference>
<dbReference type="Gene3D" id="3.40.250.10">
    <property type="entry name" value="Rhodanese-like domain"/>
    <property type="match status" value="2"/>
</dbReference>
<reference evidence="8 9" key="1">
    <citation type="submission" date="2019-09" db="EMBL/GenBank/DDBJ databases">
        <title>YIM 132180 draft genome.</title>
        <authorList>
            <person name="Zhang K."/>
        </authorList>
    </citation>
    <scope>NUCLEOTIDE SEQUENCE [LARGE SCALE GENOMIC DNA]</scope>
    <source>
        <strain evidence="8 9">YIM 132180</strain>
    </source>
</reference>
<comment type="caution">
    <text evidence="8">The sequence shown here is derived from an EMBL/GenBank/DDBJ whole genome shotgun (WGS) entry which is preliminary data.</text>
</comment>
<dbReference type="Pfam" id="PF00581">
    <property type="entry name" value="Rhodanese"/>
    <property type="match status" value="2"/>
</dbReference>
<evidence type="ECO:0000256" key="1">
    <source>
        <dbReference type="ARBA" id="ARBA00004496"/>
    </source>
</evidence>
<dbReference type="SMART" id="SM00450">
    <property type="entry name" value="RHOD"/>
    <property type="match status" value="2"/>
</dbReference>
<dbReference type="GO" id="GO:0004792">
    <property type="term" value="F:thiosulfate-cyanide sulfurtransferase activity"/>
    <property type="evidence" value="ECO:0007669"/>
    <property type="project" value="InterPro"/>
</dbReference>
<organism evidence="8 9">
    <name type="scientific">Plantimonas leprariae</name>
    <dbReference type="NCBI Taxonomy" id="2615207"/>
    <lineage>
        <taxon>Bacteria</taxon>
        <taxon>Pseudomonadati</taxon>
        <taxon>Pseudomonadota</taxon>
        <taxon>Alphaproteobacteria</taxon>
        <taxon>Hyphomicrobiales</taxon>
        <taxon>Aurantimonadaceae</taxon>
        <taxon>Plantimonas</taxon>
    </lineage>
</organism>
<dbReference type="EMBL" id="VZDO01000002">
    <property type="protein sequence ID" value="KAB0682038.1"/>
    <property type="molecule type" value="Genomic_DNA"/>
</dbReference>
<evidence type="ECO:0000313" key="8">
    <source>
        <dbReference type="EMBL" id="KAB0682038.1"/>
    </source>
</evidence>
<evidence type="ECO:0000313" key="9">
    <source>
        <dbReference type="Proteomes" id="UP000432089"/>
    </source>
</evidence>
<dbReference type="InterPro" id="IPR001307">
    <property type="entry name" value="Thiosulphate_STrfase_CS"/>
</dbReference>
<evidence type="ECO:0000259" key="7">
    <source>
        <dbReference type="PROSITE" id="PS50206"/>
    </source>
</evidence>
<accession>A0A7V7PSD2</accession>
<name>A0A7V7PSD2_9HYPH</name>
<dbReference type="PANTHER" id="PTHR11364">
    <property type="entry name" value="THIOSULFATE SULFERTANSFERASE"/>
    <property type="match status" value="1"/>
</dbReference>
<dbReference type="PROSITE" id="PS50206">
    <property type="entry name" value="RHODANESE_3"/>
    <property type="match status" value="2"/>
</dbReference>
<evidence type="ECO:0000256" key="2">
    <source>
        <dbReference type="ARBA" id="ARBA00022490"/>
    </source>
</evidence>